<feature type="region of interest" description="Disordered" evidence="1">
    <location>
        <begin position="106"/>
        <end position="134"/>
    </location>
</feature>
<feature type="compositionally biased region" description="Basic and acidic residues" evidence="1">
    <location>
        <begin position="106"/>
        <end position="124"/>
    </location>
</feature>
<dbReference type="KEGG" id="ptw:TUM18999_47150"/>
<dbReference type="EMBL" id="AP023189">
    <property type="protein sequence ID" value="BCG26524.1"/>
    <property type="molecule type" value="Genomic_DNA"/>
</dbReference>
<evidence type="ECO:0000313" key="4">
    <source>
        <dbReference type="Proteomes" id="UP000509383"/>
    </source>
</evidence>
<dbReference type="RefSeq" id="WP_173176146.1">
    <property type="nucleotide sequence ID" value="NZ_AP023189.1"/>
</dbReference>
<dbReference type="EMBL" id="BQKM01000001">
    <property type="protein sequence ID" value="GJN50741.1"/>
    <property type="molecule type" value="Genomic_DNA"/>
</dbReference>
<sequence>MSPRQHALEFHLLNLKALPLSQPVEPSRVEEHRTVLLDRDALERLMAVTGKAHREQEHGAWNIAAAPGPAAPPAVPGRAAHLQRLEGELVQRMERLQQQARELARREAELERRESSLAKREAAQRQRGRSMAQRLEQLVSAQRRLRELSRALQERAPASKADTDGR</sequence>
<evidence type="ECO:0000313" key="5">
    <source>
        <dbReference type="Proteomes" id="UP001054892"/>
    </source>
</evidence>
<dbReference type="Proteomes" id="UP000509383">
    <property type="component" value="Chromosome"/>
</dbReference>
<organism evidence="2 4">
    <name type="scientific">Pseudomonas tohonis</name>
    <dbReference type="NCBI Taxonomy" id="2725477"/>
    <lineage>
        <taxon>Bacteria</taxon>
        <taxon>Pseudomonadati</taxon>
        <taxon>Pseudomonadota</taxon>
        <taxon>Gammaproteobacteria</taxon>
        <taxon>Pseudomonadales</taxon>
        <taxon>Pseudomonadaceae</taxon>
        <taxon>Pseudomonas</taxon>
    </lineage>
</organism>
<name>A0A6J4EC09_9PSED</name>
<dbReference type="AlphaFoldDB" id="A0A6J4EC09"/>
<reference evidence="2 4" key="1">
    <citation type="submission" date="2020-05" db="EMBL/GenBank/DDBJ databases">
        <title>Characterization of novel class B3 metallo-beta-lactamase from novel Pseudomonas species.</title>
        <authorList>
            <person name="Yamada K."/>
            <person name="Aoki K."/>
            <person name="Ishii Y."/>
        </authorList>
    </citation>
    <scope>NUCLEOTIDE SEQUENCE [LARGE SCALE GENOMIC DNA]</scope>
    <source>
        <strain evidence="2 4">TUM18999</strain>
        <strain evidence="3 5">TUM20286</strain>
    </source>
</reference>
<evidence type="ECO:0000313" key="3">
    <source>
        <dbReference type="EMBL" id="GJN50741.1"/>
    </source>
</evidence>
<evidence type="ECO:0000256" key="1">
    <source>
        <dbReference type="SAM" id="MobiDB-lite"/>
    </source>
</evidence>
<protein>
    <submittedName>
        <fullName evidence="2">Uncharacterized protein</fullName>
    </submittedName>
</protein>
<gene>
    <name evidence="2" type="ORF">TUM18999_47150</name>
    <name evidence="3" type="ORF">TUM20286_04930</name>
</gene>
<dbReference type="Proteomes" id="UP001054892">
    <property type="component" value="Unassembled WGS sequence"/>
</dbReference>
<proteinExistence type="predicted"/>
<accession>A0A6J4EC09</accession>
<keyword evidence="5" id="KW-1185">Reference proteome</keyword>
<evidence type="ECO:0000313" key="2">
    <source>
        <dbReference type="EMBL" id="BCG26524.1"/>
    </source>
</evidence>